<proteinExistence type="inferred from homology"/>
<reference evidence="16" key="1">
    <citation type="journal article" date="2015" name="Genome Announc.">
        <title>Complete Genome Sequence of the Bacteriochlorophyll b-Producing Photosynthetic Bacterium Blastochloris viridis.</title>
        <authorList>
            <person name="Tsukatani Y."/>
            <person name="Hirose Y."/>
            <person name="Harada J."/>
            <person name="Misawa N."/>
            <person name="Mori K."/>
            <person name="Inoue K."/>
            <person name="Tamiaki H."/>
        </authorList>
    </citation>
    <scope>NUCLEOTIDE SEQUENCE [LARGE SCALE GENOMIC DNA]</scope>
    <source>
        <strain evidence="16">DSM 133</strain>
    </source>
</reference>
<dbReference type="GO" id="GO:0034039">
    <property type="term" value="F:8-oxo-7,8-dihydroguanine DNA N-glycosylase activity"/>
    <property type="evidence" value="ECO:0007669"/>
    <property type="project" value="TreeGrafter"/>
</dbReference>
<dbReference type="InterPro" id="IPR005760">
    <property type="entry name" value="A/G_AdeGlyc_MutY"/>
</dbReference>
<dbReference type="RefSeq" id="WP_417852032.1">
    <property type="nucleotide sequence ID" value="NZ_AP014854.2"/>
</dbReference>
<feature type="domain" description="HhH-GPD" evidence="15">
    <location>
        <begin position="72"/>
        <end position="221"/>
    </location>
</feature>
<keyword evidence="13 14" id="KW-0326">Glycosidase</keyword>
<evidence type="ECO:0000256" key="1">
    <source>
        <dbReference type="ARBA" id="ARBA00000843"/>
    </source>
</evidence>
<dbReference type="Gene3D" id="1.10.340.30">
    <property type="entry name" value="Hypothetical protein, domain 2"/>
    <property type="match status" value="1"/>
</dbReference>
<comment type="function">
    <text evidence="2">Adenine glycosylase active on G-A mispairs. MutY also corrects error-prone DNA synthesis past GO lesions which are due to the oxidatively damaged form of guanine: 7,8-dihydro-8-oxoguanine (8-oxo-dGTP).</text>
</comment>
<dbReference type="InterPro" id="IPR004036">
    <property type="entry name" value="Endonuclease-III-like_CS2"/>
</dbReference>
<name>A0A182D271_BLAVI</name>
<evidence type="ECO:0000313" key="16">
    <source>
        <dbReference type="EMBL" id="BAR99616.1"/>
    </source>
</evidence>
<evidence type="ECO:0000256" key="3">
    <source>
        <dbReference type="ARBA" id="ARBA00008343"/>
    </source>
</evidence>
<dbReference type="InterPro" id="IPR011257">
    <property type="entry name" value="DNA_glycosylase"/>
</dbReference>
<comment type="similarity">
    <text evidence="3 14">Belongs to the Nth/MutY family.</text>
</comment>
<evidence type="ECO:0000256" key="14">
    <source>
        <dbReference type="RuleBase" id="RU365096"/>
    </source>
</evidence>
<evidence type="ECO:0000256" key="12">
    <source>
        <dbReference type="ARBA" id="ARBA00023204"/>
    </source>
</evidence>
<evidence type="ECO:0000256" key="4">
    <source>
        <dbReference type="ARBA" id="ARBA00012045"/>
    </source>
</evidence>
<dbReference type="InterPro" id="IPR003265">
    <property type="entry name" value="HhH-GPD_domain"/>
</dbReference>
<dbReference type="SUPFAM" id="SSF48150">
    <property type="entry name" value="DNA-glycosylase"/>
    <property type="match status" value="1"/>
</dbReference>
<dbReference type="PATRIC" id="fig|1079.8.peg.2077"/>
<dbReference type="AlphaFoldDB" id="A0A182D271"/>
<evidence type="ECO:0000256" key="2">
    <source>
        <dbReference type="ARBA" id="ARBA00002933"/>
    </source>
</evidence>
<dbReference type="FunFam" id="1.10.340.30:FF:000002">
    <property type="entry name" value="Adenine DNA glycosylase"/>
    <property type="match status" value="1"/>
</dbReference>
<dbReference type="GO" id="GO:0032357">
    <property type="term" value="F:oxidized purine DNA binding"/>
    <property type="evidence" value="ECO:0007669"/>
    <property type="project" value="TreeGrafter"/>
</dbReference>
<keyword evidence="7" id="KW-0479">Metal-binding</keyword>
<dbReference type="Pfam" id="PF14815">
    <property type="entry name" value="NUDIX_4"/>
    <property type="match status" value="1"/>
</dbReference>
<evidence type="ECO:0000259" key="15">
    <source>
        <dbReference type="SMART" id="SM00478"/>
    </source>
</evidence>
<dbReference type="Pfam" id="PF00730">
    <property type="entry name" value="HhH-GPD"/>
    <property type="match status" value="1"/>
</dbReference>
<evidence type="ECO:0000256" key="7">
    <source>
        <dbReference type="ARBA" id="ARBA00022723"/>
    </source>
</evidence>
<dbReference type="EMBL" id="AP014854">
    <property type="protein sequence ID" value="BAR99616.1"/>
    <property type="molecule type" value="Genomic_DNA"/>
</dbReference>
<dbReference type="CDD" id="cd03431">
    <property type="entry name" value="NUDIX_DNA_Glycosylase_C-MutY"/>
    <property type="match status" value="1"/>
</dbReference>
<dbReference type="InterPro" id="IPR044298">
    <property type="entry name" value="MIG/MutY"/>
</dbReference>
<evidence type="ECO:0000256" key="13">
    <source>
        <dbReference type="ARBA" id="ARBA00023295"/>
    </source>
</evidence>
<evidence type="ECO:0000256" key="9">
    <source>
        <dbReference type="ARBA" id="ARBA00022801"/>
    </source>
</evidence>
<dbReference type="PANTHER" id="PTHR42944:SF1">
    <property type="entry name" value="ADENINE DNA GLYCOSYLASE"/>
    <property type="match status" value="1"/>
</dbReference>
<keyword evidence="6" id="KW-0004">4Fe-4S</keyword>
<sequence>MAIEVWIARAAIYDIRMMFRYPLPSASRREKSPPPDPADLLAWYDLNRRRLPWRAEPGQAPDPYLVWVSEIMLQQTTVKAVGPYFASFLAAFPTVEALAAAPVEEVLRRWAGLGYYARARNLHACARAVTERCGGRFPDTEPGLRELPGIGPYTAAAIAAIAFDRPAAAVDGNVERVVTRLFALEAPLPAAKPAIRALAAGLVPSVRPGDFAQALMDLGATVCTPRAPACALCPWLAPCAARADGTQETFPRKAAKAVRPLRRGAAFWLVRGGAEVLLRRRPAKGLLGGMAEVPGTAWQAGFDLDAPPPATVPLEVRLRRLPGVVRHGFTHFELELAVYAGEVAADTPAPAGAWWQALGGLGQAGLPTVMRKIAAHAGG</sequence>
<dbReference type="InterPro" id="IPR000445">
    <property type="entry name" value="HhH_motif"/>
</dbReference>
<protein>
    <recommendedName>
        <fullName evidence="5 14">Adenine DNA glycosylase</fullName>
        <ecNumber evidence="4 14">3.2.2.31</ecNumber>
    </recommendedName>
</protein>
<organism evidence="16">
    <name type="scientific">Blastochloris viridis</name>
    <name type="common">Rhodopseudomonas viridis</name>
    <dbReference type="NCBI Taxonomy" id="1079"/>
    <lineage>
        <taxon>Bacteria</taxon>
        <taxon>Pseudomonadati</taxon>
        <taxon>Pseudomonadota</taxon>
        <taxon>Alphaproteobacteria</taxon>
        <taxon>Hyphomicrobiales</taxon>
        <taxon>Blastochloridaceae</taxon>
        <taxon>Blastochloris</taxon>
    </lineage>
</organism>
<dbReference type="CDD" id="cd00056">
    <property type="entry name" value="ENDO3c"/>
    <property type="match status" value="1"/>
</dbReference>
<comment type="catalytic activity">
    <reaction evidence="1 14">
        <text>Hydrolyzes free adenine bases from 7,8-dihydro-8-oxoguanine:adenine mismatched double-stranded DNA, leaving an apurinic site.</text>
        <dbReference type="EC" id="3.2.2.31"/>
    </reaction>
</comment>
<dbReference type="GO" id="GO:0046872">
    <property type="term" value="F:metal ion binding"/>
    <property type="evidence" value="ECO:0007669"/>
    <property type="project" value="UniProtKB-UniRule"/>
</dbReference>
<evidence type="ECO:0000256" key="10">
    <source>
        <dbReference type="ARBA" id="ARBA00023004"/>
    </source>
</evidence>
<dbReference type="PANTHER" id="PTHR42944">
    <property type="entry name" value="ADENINE DNA GLYCOSYLASE"/>
    <property type="match status" value="1"/>
</dbReference>
<dbReference type="Gene3D" id="3.90.79.10">
    <property type="entry name" value="Nucleoside Triphosphate Pyrophosphohydrolase"/>
    <property type="match status" value="1"/>
</dbReference>
<evidence type="ECO:0000256" key="11">
    <source>
        <dbReference type="ARBA" id="ARBA00023014"/>
    </source>
</evidence>
<dbReference type="EC" id="3.2.2.31" evidence="4 14"/>
<dbReference type="GO" id="GO:0006284">
    <property type="term" value="P:base-excision repair"/>
    <property type="evidence" value="ECO:0007669"/>
    <property type="project" value="UniProtKB-UniRule"/>
</dbReference>
<dbReference type="SMART" id="SM00478">
    <property type="entry name" value="ENDO3c"/>
    <property type="match status" value="1"/>
</dbReference>
<dbReference type="GO" id="GO:0051539">
    <property type="term" value="F:4 iron, 4 sulfur cluster binding"/>
    <property type="evidence" value="ECO:0007669"/>
    <property type="project" value="UniProtKB-UniRule"/>
</dbReference>
<dbReference type="GO" id="GO:0000701">
    <property type="term" value="F:purine-specific mismatch base pair DNA N-glycosylase activity"/>
    <property type="evidence" value="ECO:0007669"/>
    <property type="project" value="UniProtKB-EC"/>
</dbReference>
<dbReference type="InterPro" id="IPR015797">
    <property type="entry name" value="NUDIX_hydrolase-like_dom_sf"/>
</dbReference>
<evidence type="ECO:0000256" key="6">
    <source>
        <dbReference type="ARBA" id="ARBA00022485"/>
    </source>
</evidence>
<dbReference type="GO" id="GO:0006298">
    <property type="term" value="P:mismatch repair"/>
    <property type="evidence" value="ECO:0007669"/>
    <property type="project" value="TreeGrafter"/>
</dbReference>
<keyword evidence="9" id="KW-0378">Hydrolase</keyword>
<gene>
    <name evidence="16" type="ORF">BV133_2023</name>
</gene>
<dbReference type="InterPro" id="IPR029119">
    <property type="entry name" value="MutY_C"/>
</dbReference>
<evidence type="ECO:0000256" key="5">
    <source>
        <dbReference type="ARBA" id="ARBA00022023"/>
    </source>
</evidence>
<keyword evidence="8 14" id="KW-0227">DNA damage</keyword>
<keyword evidence="12" id="KW-0234">DNA repair</keyword>
<dbReference type="GO" id="GO:0035485">
    <property type="term" value="F:adenine/guanine mispair binding"/>
    <property type="evidence" value="ECO:0007669"/>
    <property type="project" value="TreeGrafter"/>
</dbReference>
<comment type="cofactor">
    <cofactor evidence="14">
        <name>[4Fe-4S] cluster</name>
        <dbReference type="ChEBI" id="CHEBI:49883"/>
    </cofactor>
    <text evidence="14">Binds 1 [4Fe-4S] cluster.</text>
</comment>
<dbReference type="Gene3D" id="1.10.1670.10">
    <property type="entry name" value="Helix-hairpin-Helix base-excision DNA repair enzymes (C-terminal)"/>
    <property type="match status" value="1"/>
</dbReference>
<accession>A0A182D271</accession>
<keyword evidence="10 14" id="KW-0408">Iron</keyword>
<dbReference type="InterPro" id="IPR023170">
    <property type="entry name" value="HhH_base_excis_C"/>
</dbReference>
<dbReference type="NCBIfam" id="TIGR01084">
    <property type="entry name" value="mutY"/>
    <property type="match status" value="1"/>
</dbReference>
<dbReference type="SUPFAM" id="SSF55811">
    <property type="entry name" value="Nudix"/>
    <property type="match status" value="1"/>
</dbReference>
<dbReference type="Pfam" id="PF00633">
    <property type="entry name" value="HHH"/>
    <property type="match status" value="1"/>
</dbReference>
<dbReference type="PROSITE" id="PS01155">
    <property type="entry name" value="ENDONUCLEASE_III_2"/>
    <property type="match status" value="1"/>
</dbReference>
<evidence type="ECO:0000256" key="8">
    <source>
        <dbReference type="ARBA" id="ARBA00022763"/>
    </source>
</evidence>
<keyword evidence="11" id="KW-0411">Iron-sulfur</keyword>